<keyword evidence="1" id="KW-0812">Transmembrane</keyword>
<sequence length="108" mass="12403">KGDSSNERVAVNLTGQGMNVPDVSVLEDSLLTYPRLIVTVRAHKFLKLLRFLSDEQEKLVMYIFPLLHSIVSNLMLLFPTLFSRKIDRQMAYLENMRPGARSFPMGQF</sequence>
<evidence type="ECO:0000256" key="1">
    <source>
        <dbReference type="SAM" id="Phobius"/>
    </source>
</evidence>
<dbReference type="EMBL" id="BLRX01000614">
    <property type="protein sequence ID" value="GFP26443.1"/>
    <property type="molecule type" value="Genomic_DNA"/>
</dbReference>
<name>A0A6V8P2D8_9ACTN</name>
<dbReference type="Proteomes" id="UP000543224">
    <property type="component" value="Unassembled WGS sequence"/>
</dbReference>
<evidence type="ECO:0000313" key="2">
    <source>
        <dbReference type="EMBL" id="GFP26443.1"/>
    </source>
</evidence>
<organism evidence="2 3">
    <name type="scientific">Candidatus Hakubella thermalkaliphila</name>
    <dbReference type="NCBI Taxonomy" id="2754717"/>
    <lineage>
        <taxon>Bacteria</taxon>
        <taxon>Bacillati</taxon>
        <taxon>Actinomycetota</taxon>
        <taxon>Actinomycetota incertae sedis</taxon>
        <taxon>Candidatus Hakubellales</taxon>
        <taxon>Candidatus Hakubellaceae</taxon>
        <taxon>Candidatus Hakubella</taxon>
    </lineage>
</organism>
<evidence type="ECO:0000313" key="3">
    <source>
        <dbReference type="Proteomes" id="UP000543224"/>
    </source>
</evidence>
<dbReference type="AlphaFoldDB" id="A0A6V8P2D8"/>
<feature type="transmembrane region" description="Helical" evidence="1">
    <location>
        <begin position="59"/>
        <end position="82"/>
    </location>
</feature>
<gene>
    <name evidence="2" type="ORF">HKBW3S25_01936</name>
</gene>
<reference evidence="2 3" key="1">
    <citation type="journal article" date="2020" name="Front. Microbiol.">
        <title>Single-cell genomics of novel Actinobacteria with the Wood-Ljungdahl pathway discovered in a serpentinizing system.</title>
        <authorList>
            <person name="Merino N."/>
            <person name="Kawai M."/>
            <person name="Boyd E.S."/>
            <person name="Colman D.R."/>
            <person name="McGlynn S.E."/>
            <person name="Nealson K.H."/>
            <person name="Kurokawa K."/>
            <person name="Hongoh Y."/>
        </authorList>
    </citation>
    <scope>NUCLEOTIDE SEQUENCE [LARGE SCALE GENOMIC DNA]</scope>
    <source>
        <strain evidence="2 3">S25</strain>
    </source>
</reference>
<keyword evidence="1" id="KW-0472">Membrane</keyword>
<comment type="caution">
    <text evidence="2">The sequence shown here is derived from an EMBL/GenBank/DDBJ whole genome shotgun (WGS) entry which is preliminary data.</text>
</comment>
<feature type="non-terminal residue" evidence="2">
    <location>
        <position position="1"/>
    </location>
</feature>
<protein>
    <submittedName>
        <fullName evidence="2">Uncharacterized protein</fullName>
    </submittedName>
</protein>
<proteinExistence type="predicted"/>
<accession>A0A6V8P2D8</accession>
<keyword evidence="1" id="KW-1133">Transmembrane helix</keyword>